<organism evidence="1 2">
    <name type="scientific">Trichonephila clavata</name>
    <name type="common">Joro spider</name>
    <name type="synonym">Nephila clavata</name>
    <dbReference type="NCBI Taxonomy" id="2740835"/>
    <lineage>
        <taxon>Eukaryota</taxon>
        <taxon>Metazoa</taxon>
        <taxon>Ecdysozoa</taxon>
        <taxon>Arthropoda</taxon>
        <taxon>Chelicerata</taxon>
        <taxon>Arachnida</taxon>
        <taxon>Araneae</taxon>
        <taxon>Araneomorphae</taxon>
        <taxon>Entelegynae</taxon>
        <taxon>Araneoidea</taxon>
        <taxon>Nephilidae</taxon>
        <taxon>Trichonephila</taxon>
    </lineage>
</organism>
<sequence>MCSRSRALQLTLARLKSGHLISIKFQSGERIFPVSPSHVACLGVSCRHLMAELERIFELLVPQGLLGPGAAFPTPGV</sequence>
<dbReference type="Proteomes" id="UP000887116">
    <property type="component" value="Unassembled WGS sequence"/>
</dbReference>
<accession>A0A8X6F3Y1</accession>
<gene>
    <name evidence="1" type="ORF">TNCT_378951</name>
</gene>
<dbReference type="AlphaFoldDB" id="A0A8X6F3Y1"/>
<dbReference type="EMBL" id="BMAO01010959">
    <property type="protein sequence ID" value="GFQ70480.1"/>
    <property type="molecule type" value="Genomic_DNA"/>
</dbReference>
<evidence type="ECO:0000313" key="2">
    <source>
        <dbReference type="Proteomes" id="UP000887116"/>
    </source>
</evidence>
<keyword evidence="2" id="KW-1185">Reference proteome</keyword>
<comment type="caution">
    <text evidence="1">The sequence shown here is derived from an EMBL/GenBank/DDBJ whole genome shotgun (WGS) entry which is preliminary data.</text>
</comment>
<proteinExistence type="predicted"/>
<name>A0A8X6F3Y1_TRICU</name>
<reference evidence="1" key="1">
    <citation type="submission" date="2020-07" db="EMBL/GenBank/DDBJ databases">
        <title>Multicomponent nature underlies the extraordinary mechanical properties of spider dragline silk.</title>
        <authorList>
            <person name="Kono N."/>
            <person name="Nakamura H."/>
            <person name="Mori M."/>
            <person name="Yoshida Y."/>
            <person name="Ohtoshi R."/>
            <person name="Malay A.D."/>
            <person name="Moran D.A.P."/>
            <person name="Tomita M."/>
            <person name="Numata K."/>
            <person name="Arakawa K."/>
        </authorList>
    </citation>
    <scope>NUCLEOTIDE SEQUENCE</scope>
</reference>
<protein>
    <submittedName>
        <fullName evidence="1">Uncharacterized protein</fullName>
    </submittedName>
</protein>
<dbReference type="OrthoDB" id="6470897at2759"/>
<evidence type="ECO:0000313" key="1">
    <source>
        <dbReference type="EMBL" id="GFQ70480.1"/>
    </source>
</evidence>